<accession>A0A1J5Q292</accession>
<evidence type="ECO:0000313" key="1">
    <source>
        <dbReference type="EMBL" id="OIQ74111.1"/>
    </source>
</evidence>
<gene>
    <name evidence="1" type="ORF">GALL_442460</name>
</gene>
<proteinExistence type="predicted"/>
<organism evidence="1">
    <name type="scientific">mine drainage metagenome</name>
    <dbReference type="NCBI Taxonomy" id="410659"/>
    <lineage>
        <taxon>unclassified sequences</taxon>
        <taxon>metagenomes</taxon>
        <taxon>ecological metagenomes</taxon>
    </lineage>
</organism>
<name>A0A1J5Q292_9ZZZZ</name>
<protein>
    <submittedName>
        <fullName evidence="1">Uncharacterized protein</fullName>
    </submittedName>
</protein>
<dbReference type="EMBL" id="MLJW01002620">
    <property type="protein sequence ID" value="OIQ74111.1"/>
    <property type="molecule type" value="Genomic_DNA"/>
</dbReference>
<reference evidence="1" key="1">
    <citation type="submission" date="2016-10" db="EMBL/GenBank/DDBJ databases">
        <title>Sequence of Gallionella enrichment culture.</title>
        <authorList>
            <person name="Poehlein A."/>
            <person name="Muehling M."/>
            <person name="Daniel R."/>
        </authorList>
    </citation>
    <scope>NUCLEOTIDE SEQUENCE</scope>
</reference>
<comment type="caution">
    <text evidence="1">The sequence shown here is derived from an EMBL/GenBank/DDBJ whole genome shotgun (WGS) entry which is preliminary data.</text>
</comment>
<dbReference type="AlphaFoldDB" id="A0A1J5Q292"/>
<sequence>MDDAVIHRPDHAAVGADEAGFHRLLGTVPPGDLRDGPLQRRQIGRYDMAHPLGNAERFRVVALRLVQPVLFGVQHADLQVEIPQGEARAGAQQIEPRVLGMQPGGVLHEAKVAVRLPRRVRRKRNQSNLQPASLGFAGVDAFILRNMSAQCTLDMRQDAVEHGGREQGGQGLPDQRIGLCAHPGSVGGVAVQELVVGIETGRHQRDVLRPACEVAVGRGFQCGARCGGHGGRGDDRRRIVSGPPNVTGCSPWGWASAAFSVCKV</sequence>